<evidence type="ECO:0000313" key="3">
    <source>
        <dbReference type="Proteomes" id="UP000008332"/>
    </source>
</evidence>
<dbReference type="Pfam" id="PF18914">
    <property type="entry name" value="DUF5666"/>
    <property type="match status" value="3"/>
</dbReference>
<organism evidence="2 3">
    <name type="scientific">Albidiferax ferrireducens (strain ATCC BAA-621 / DSM 15236 / T118)</name>
    <name type="common">Rhodoferax ferrireducens</name>
    <dbReference type="NCBI Taxonomy" id="338969"/>
    <lineage>
        <taxon>Bacteria</taxon>
        <taxon>Pseudomonadati</taxon>
        <taxon>Pseudomonadota</taxon>
        <taxon>Betaproteobacteria</taxon>
        <taxon>Burkholderiales</taxon>
        <taxon>Comamonadaceae</taxon>
        <taxon>Rhodoferax</taxon>
    </lineage>
</organism>
<protein>
    <recommendedName>
        <fullName evidence="1">DUF5666 domain-containing protein</fullName>
    </recommendedName>
</protein>
<dbReference type="RefSeq" id="WP_011463885.1">
    <property type="nucleotide sequence ID" value="NC_007908.1"/>
</dbReference>
<feature type="domain" description="DUF5666" evidence="1">
    <location>
        <begin position="300"/>
        <end position="329"/>
    </location>
</feature>
<dbReference type="OrthoDB" id="8906854at2"/>
<dbReference type="InterPro" id="IPR043724">
    <property type="entry name" value="DUF5666"/>
</dbReference>
<dbReference type="HOGENOM" id="CLU_035210_1_0_4"/>
<dbReference type="KEGG" id="rfr:Rfer_1585"/>
<evidence type="ECO:0000313" key="2">
    <source>
        <dbReference type="EMBL" id="ABD69317.1"/>
    </source>
</evidence>
<gene>
    <name evidence="2" type="ordered locus">Rfer_1585</name>
</gene>
<evidence type="ECO:0000259" key="1">
    <source>
        <dbReference type="Pfam" id="PF18914"/>
    </source>
</evidence>
<feature type="domain" description="DUF5666" evidence="1">
    <location>
        <begin position="141"/>
        <end position="193"/>
    </location>
</feature>
<dbReference type="EMBL" id="CP000267">
    <property type="protein sequence ID" value="ABD69317.1"/>
    <property type="molecule type" value="Genomic_DNA"/>
</dbReference>
<proteinExistence type="predicted"/>
<name>Q21Y36_ALBFT</name>
<sequence>MSEHQPQDSSLTRRHWLVLAASAVSGCGGGSTSTTASLSPGTGGTGVVYTQGSISGFGSVIVNGIKFDDLQATVQMDGGPAESSNLRVGMVVAVQGTRLADPTLGTASHIEVWSIAQGPVLQGPTVTQNSQRADGSVAEFAEFSVAGMTVQTNPDTSFYGVALASDLLPNQAVTVWGLQAGADGTRWTATYVEVRPMGMDMVSTGVVHVAGLQRSLNGLLLAGSMADTLVDGSLVRVQGVWSDASNSLAVAHAKLLGSGLLGQLPDEAKIEVEIEGFVTDTPTASGFMLGNIVVDASAIAPISTQIKEGARVEVYGTWQSGVLKATEVELENEQTLQTVELKGVIEVFTSKAEFWVRGQRCDASGIAKVEHGTLADLKQGVEVKLKGSKAGDVVMVTELEIVVND</sequence>
<accession>Q21Y36</accession>
<dbReference type="eggNOG" id="COG4733">
    <property type="taxonomic scope" value="Bacteria"/>
</dbReference>
<dbReference type="Proteomes" id="UP000008332">
    <property type="component" value="Chromosome"/>
</dbReference>
<feature type="domain" description="DUF5666" evidence="1">
    <location>
        <begin position="53"/>
        <end position="111"/>
    </location>
</feature>
<dbReference type="STRING" id="338969.Rfer_1585"/>
<keyword evidence="3" id="KW-1185">Reference proteome</keyword>
<reference evidence="3" key="1">
    <citation type="submission" date="2006-02" db="EMBL/GenBank/DDBJ databases">
        <title>Complete sequence of chromosome of Rhodoferax ferrireducens DSM 15236.</title>
        <authorList>
            <person name="Copeland A."/>
            <person name="Lucas S."/>
            <person name="Lapidus A."/>
            <person name="Barry K."/>
            <person name="Detter J.C."/>
            <person name="Glavina del Rio T."/>
            <person name="Hammon N."/>
            <person name="Israni S."/>
            <person name="Pitluck S."/>
            <person name="Brettin T."/>
            <person name="Bruce D."/>
            <person name="Han C."/>
            <person name="Tapia R."/>
            <person name="Gilna P."/>
            <person name="Kiss H."/>
            <person name="Schmutz J."/>
            <person name="Larimer F."/>
            <person name="Land M."/>
            <person name="Kyrpides N."/>
            <person name="Ivanova N."/>
            <person name="Richardson P."/>
        </authorList>
    </citation>
    <scope>NUCLEOTIDE SEQUENCE [LARGE SCALE GENOMIC DNA]</scope>
    <source>
        <strain evidence="3">ATCC BAA-621 / DSM 15236 / T118</strain>
    </source>
</reference>
<dbReference type="AlphaFoldDB" id="Q21Y36"/>